<dbReference type="OrthoDB" id="21124at2759"/>
<dbReference type="GO" id="GO:0008380">
    <property type="term" value="P:RNA splicing"/>
    <property type="evidence" value="ECO:0007669"/>
    <property type="project" value="UniProtKB-KW"/>
</dbReference>
<proteinExistence type="inferred from homology"/>
<feature type="compositionally biased region" description="Basic and acidic residues" evidence="10">
    <location>
        <begin position="1"/>
        <end position="19"/>
    </location>
</feature>
<evidence type="ECO:0000256" key="5">
    <source>
        <dbReference type="ARBA" id="ARBA00023163"/>
    </source>
</evidence>
<keyword evidence="1" id="KW-0813">Transport</keyword>
<reference evidence="12 13" key="1">
    <citation type="submission" date="2019-09" db="EMBL/GenBank/DDBJ databases">
        <title>Bird 10,000 Genomes (B10K) Project - Family phase.</title>
        <authorList>
            <person name="Zhang G."/>
        </authorList>
    </citation>
    <scope>NUCLEOTIDE SEQUENCE [LARGE SCALE GENOMIC DNA]</scope>
    <source>
        <strain evidence="12">B10K-DU-011-20</strain>
        <tissue evidence="12">Muscle</tissue>
    </source>
</reference>
<gene>
    <name evidence="12" type="primary">Iws1</name>
    <name evidence="12" type="ORF">CORCON_R06319</name>
</gene>
<feature type="non-terminal residue" evidence="12">
    <location>
        <position position="1"/>
    </location>
</feature>
<feature type="region of interest" description="Disordered" evidence="10">
    <location>
        <begin position="1"/>
        <end position="330"/>
    </location>
</feature>
<evidence type="ECO:0000256" key="2">
    <source>
        <dbReference type="ARBA" id="ARBA00022664"/>
    </source>
</evidence>
<dbReference type="Proteomes" id="UP000526942">
    <property type="component" value="Unassembled WGS sequence"/>
</dbReference>
<comment type="subcellular location">
    <subcellularLocation>
        <location evidence="9">Nucleus</location>
    </subcellularLocation>
</comment>
<evidence type="ECO:0000313" key="13">
    <source>
        <dbReference type="Proteomes" id="UP000526942"/>
    </source>
</evidence>
<feature type="domain" description="TFIIS N-terminal" evidence="11">
    <location>
        <begin position="424"/>
        <end position="502"/>
    </location>
</feature>
<keyword evidence="6" id="KW-0508">mRNA splicing</keyword>
<feature type="compositionally biased region" description="Acidic residues" evidence="10">
    <location>
        <begin position="289"/>
        <end position="310"/>
    </location>
</feature>
<evidence type="ECO:0000256" key="10">
    <source>
        <dbReference type="SAM" id="MobiDB-lite"/>
    </source>
</evidence>
<evidence type="ECO:0000256" key="9">
    <source>
        <dbReference type="PROSITE-ProRule" id="PRU00649"/>
    </source>
</evidence>
<protein>
    <submittedName>
        <fullName evidence="12">IWS1 protein</fullName>
    </submittedName>
</protein>
<dbReference type="SUPFAM" id="SSF47676">
    <property type="entry name" value="Conserved domain common to transcription factors TFIIS, elongin A, CRSP70"/>
    <property type="match status" value="1"/>
</dbReference>
<evidence type="ECO:0000256" key="4">
    <source>
        <dbReference type="ARBA" id="ARBA00023015"/>
    </source>
</evidence>
<dbReference type="Pfam" id="PF08711">
    <property type="entry name" value="Med26"/>
    <property type="match status" value="1"/>
</dbReference>
<dbReference type="GO" id="GO:0006397">
    <property type="term" value="P:mRNA processing"/>
    <property type="evidence" value="ECO:0007669"/>
    <property type="project" value="UniProtKB-KW"/>
</dbReference>
<comment type="caution">
    <text evidence="12">The sequence shown here is derived from an EMBL/GenBank/DDBJ whole genome shotgun (WGS) entry which is preliminary data.</text>
</comment>
<dbReference type="PANTHER" id="PTHR46010">
    <property type="entry name" value="PROTEIN IWS1 HOMOLOG"/>
    <property type="match status" value="1"/>
</dbReference>
<dbReference type="InterPro" id="IPR051037">
    <property type="entry name" value="RNAPII_TF_IWS1"/>
</dbReference>
<dbReference type="GO" id="GO:0016973">
    <property type="term" value="P:poly(A)+ mRNA export from nucleus"/>
    <property type="evidence" value="ECO:0007669"/>
    <property type="project" value="TreeGrafter"/>
</dbReference>
<dbReference type="Gene3D" id="1.20.930.10">
    <property type="entry name" value="Conserved domain common to transcription factors TFIIS, elongin A, CRSP70"/>
    <property type="match status" value="1"/>
</dbReference>
<comment type="similarity">
    <text evidence="8">Belongs to the IWS1 family.</text>
</comment>
<dbReference type="EMBL" id="VXAM01000073">
    <property type="protein sequence ID" value="NXJ89869.1"/>
    <property type="molecule type" value="Genomic_DNA"/>
</dbReference>
<feature type="compositionally biased region" description="Basic and acidic residues" evidence="10">
    <location>
        <begin position="144"/>
        <end position="163"/>
    </location>
</feature>
<name>A0A7L0F402_CORCN</name>
<evidence type="ECO:0000256" key="1">
    <source>
        <dbReference type="ARBA" id="ARBA00022448"/>
    </source>
</evidence>
<keyword evidence="5" id="KW-0804">Transcription</keyword>
<keyword evidence="13" id="KW-1185">Reference proteome</keyword>
<dbReference type="InterPro" id="IPR035441">
    <property type="entry name" value="TFIIS/LEDGF_dom_sf"/>
</dbReference>
<feature type="compositionally biased region" description="Basic and acidic residues" evidence="10">
    <location>
        <begin position="36"/>
        <end position="94"/>
    </location>
</feature>
<feature type="compositionally biased region" description="Basic and acidic residues" evidence="10">
    <location>
        <begin position="254"/>
        <end position="268"/>
    </location>
</feature>
<keyword evidence="2" id="KW-0507">mRNA processing</keyword>
<evidence type="ECO:0000256" key="3">
    <source>
        <dbReference type="ARBA" id="ARBA00022816"/>
    </source>
</evidence>
<evidence type="ECO:0000259" key="11">
    <source>
        <dbReference type="PROSITE" id="PS51319"/>
    </source>
</evidence>
<feature type="non-terminal residue" evidence="12">
    <location>
        <position position="629"/>
    </location>
</feature>
<dbReference type="InterPro" id="IPR017923">
    <property type="entry name" value="TFIIS_N"/>
</dbReference>
<dbReference type="AlphaFoldDB" id="A0A7L0F402"/>
<evidence type="ECO:0000256" key="6">
    <source>
        <dbReference type="ARBA" id="ARBA00023187"/>
    </source>
</evidence>
<evidence type="ECO:0000313" key="12">
    <source>
        <dbReference type="EMBL" id="NXJ89869.1"/>
    </source>
</evidence>
<dbReference type="PANTHER" id="PTHR46010:SF1">
    <property type="entry name" value="PROTEIN IWS1 HOMOLOG"/>
    <property type="match status" value="1"/>
</dbReference>
<feature type="region of interest" description="Disordered" evidence="10">
    <location>
        <begin position="506"/>
        <end position="540"/>
    </location>
</feature>
<dbReference type="PROSITE" id="PS51319">
    <property type="entry name" value="TFIIS_N"/>
    <property type="match status" value="1"/>
</dbReference>
<evidence type="ECO:0000256" key="7">
    <source>
        <dbReference type="ARBA" id="ARBA00023242"/>
    </source>
</evidence>
<dbReference type="FunFam" id="1.20.930.10:FF:000001">
    <property type="entry name" value="IWS1, SUPT6H interacting protein"/>
    <property type="match status" value="1"/>
</dbReference>
<keyword evidence="7 9" id="KW-0539">Nucleus</keyword>
<sequence>ETHMTDSENEDISRQKDSDSDNEELPNHNVSDSDNEAAHGGKDSDSETEDRPNRHLSDSENEDALNHRASDSENGEPQRDHSSDFENEESHKQPASDSESEELHKPLASDSESEELRKQPASDSESEDVSRHKQEIESEDSDGEDRKEEVQNDSHLSDNEHVRQGFQGSDSEEEAPKRRKISDSDEEEKEEEKTVKRKTAILSDSEDDNEKTPAKKVRILSDVEESDSDAASEKSDKRRKNIVSDSEEEEEEERKENAGKKKEEKDLFGSDSESGNEQENLIADIFGESGDEEEEEFTGFNQEDLEEEKGDADMKETADESDSDDNIKRGKHMDFMSDFDMMLQRKKSMSGKRRRNRDGGTFISDADDVVSAMIVKMNEAAEEDRQLNTQKKPALKKLTLLPTVVMHLKKQDLKETFIDSGVMSAIKEWLSPLPDRSLPALKIREELLKILQELPSVSQETLKHSGIGRAVMYLYKHPKESRPNKDMAGKLINEWSRPIFGLTSNYKGMTREEREQRDLEQMPQRRRLSSSGGQTPRRDLEKVLTGEEKALRPGDPGFCARARVPMPSNKDYVVRPKWNVEMESTRFQGTSKKGVSRLDKQMRKFTDIRKKSRSAHAVKISIEGNKMPL</sequence>
<dbReference type="GO" id="GO:0005634">
    <property type="term" value="C:nucleus"/>
    <property type="evidence" value="ECO:0007669"/>
    <property type="project" value="UniProtKB-SubCell"/>
</dbReference>
<feature type="compositionally biased region" description="Basic and acidic residues" evidence="10">
    <location>
        <begin position="509"/>
        <end position="520"/>
    </location>
</feature>
<evidence type="ECO:0000256" key="8">
    <source>
        <dbReference type="ARBA" id="ARBA00037992"/>
    </source>
</evidence>
<keyword evidence="4" id="KW-0805">Transcription regulation</keyword>
<accession>A0A7L0F402</accession>
<organism evidence="12 13">
    <name type="scientific">Corythaixoides concolor</name>
    <name type="common">Grey go-away-bird</name>
    <dbReference type="NCBI Taxonomy" id="103956"/>
    <lineage>
        <taxon>Eukaryota</taxon>
        <taxon>Metazoa</taxon>
        <taxon>Chordata</taxon>
        <taxon>Craniata</taxon>
        <taxon>Vertebrata</taxon>
        <taxon>Euteleostomi</taxon>
        <taxon>Archelosauria</taxon>
        <taxon>Archosauria</taxon>
        <taxon>Dinosauria</taxon>
        <taxon>Saurischia</taxon>
        <taxon>Theropoda</taxon>
        <taxon>Coelurosauria</taxon>
        <taxon>Aves</taxon>
        <taxon>Neognathae</taxon>
        <taxon>Neoaves</taxon>
        <taxon>Otidimorphae</taxon>
        <taxon>Musophagiformes</taxon>
        <taxon>Musophagidae</taxon>
        <taxon>Corythaixoides</taxon>
    </lineage>
</organism>
<keyword evidence="3" id="KW-0509">mRNA transport</keyword>